<organism evidence="6 7">
    <name type="scientific">Novosphingobium fluoreni</name>
    <dbReference type="NCBI Taxonomy" id="1391222"/>
    <lineage>
        <taxon>Bacteria</taxon>
        <taxon>Pseudomonadati</taxon>
        <taxon>Pseudomonadota</taxon>
        <taxon>Alphaproteobacteria</taxon>
        <taxon>Sphingomonadales</taxon>
        <taxon>Sphingomonadaceae</taxon>
        <taxon>Novosphingobium</taxon>
    </lineage>
</organism>
<sequence>MSPLALIAEDDKDIADILRAYLEREEFRTVQAADGRTALDVHLALRPDIILLDITMPLVDGWEVLSKVRRRGGTPIIVITALDQDLDKLQALRIGADAMAARLQRMADDVSVWNAQIAHELRTPLTILQGRLQGAKDGVSHSTHP</sequence>
<keyword evidence="3 6" id="KW-0238">DNA-binding</keyword>
<dbReference type="InterPro" id="IPR039420">
    <property type="entry name" value="WalR-like"/>
</dbReference>
<accession>A0A7W6C8N3</accession>
<evidence type="ECO:0000259" key="5">
    <source>
        <dbReference type="PROSITE" id="PS50110"/>
    </source>
</evidence>
<keyword evidence="4" id="KW-0597">Phosphoprotein</keyword>
<dbReference type="GO" id="GO:0006355">
    <property type="term" value="P:regulation of DNA-templated transcription"/>
    <property type="evidence" value="ECO:0007669"/>
    <property type="project" value="TreeGrafter"/>
</dbReference>
<evidence type="ECO:0000256" key="3">
    <source>
        <dbReference type="ARBA" id="ARBA00023125"/>
    </source>
</evidence>
<evidence type="ECO:0000256" key="1">
    <source>
        <dbReference type="ARBA" id="ARBA00000085"/>
    </source>
</evidence>
<gene>
    <name evidence="6" type="ORF">GGR39_002094</name>
</gene>
<dbReference type="EMBL" id="JACIDY010000004">
    <property type="protein sequence ID" value="MBB3940437.1"/>
    <property type="molecule type" value="Genomic_DNA"/>
</dbReference>
<dbReference type="CDD" id="cd17574">
    <property type="entry name" value="REC_OmpR"/>
    <property type="match status" value="1"/>
</dbReference>
<dbReference type="RefSeq" id="WP_246388609.1">
    <property type="nucleotide sequence ID" value="NZ_JACIDY010000004.1"/>
</dbReference>
<proteinExistence type="predicted"/>
<dbReference type="CDD" id="cd00082">
    <property type="entry name" value="HisKA"/>
    <property type="match status" value="1"/>
</dbReference>
<feature type="modified residue" description="4-aspartylphosphate" evidence="4">
    <location>
        <position position="53"/>
    </location>
</feature>
<evidence type="ECO:0000256" key="2">
    <source>
        <dbReference type="ARBA" id="ARBA00012438"/>
    </source>
</evidence>
<dbReference type="InterPro" id="IPR003661">
    <property type="entry name" value="HisK_dim/P_dom"/>
</dbReference>
<dbReference type="SUPFAM" id="SSF52172">
    <property type="entry name" value="CheY-like"/>
    <property type="match status" value="1"/>
</dbReference>
<dbReference type="GO" id="GO:0000155">
    <property type="term" value="F:phosphorelay sensor kinase activity"/>
    <property type="evidence" value="ECO:0007669"/>
    <property type="project" value="InterPro"/>
</dbReference>
<dbReference type="InterPro" id="IPR001789">
    <property type="entry name" value="Sig_transdc_resp-reg_receiver"/>
</dbReference>
<dbReference type="InterPro" id="IPR036097">
    <property type="entry name" value="HisK_dim/P_sf"/>
</dbReference>
<dbReference type="InterPro" id="IPR011006">
    <property type="entry name" value="CheY-like_superfamily"/>
</dbReference>
<protein>
    <recommendedName>
        <fullName evidence="2">histidine kinase</fullName>
        <ecNumber evidence="2">2.7.13.3</ecNumber>
    </recommendedName>
</protein>
<comment type="caution">
    <text evidence="6">The sequence shown here is derived from an EMBL/GenBank/DDBJ whole genome shotgun (WGS) entry which is preliminary data.</text>
</comment>
<dbReference type="AlphaFoldDB" id="A0A7W6C8N3"/>
<dbReference type="GO" id="GO:0032993">
    <property type="term" value="C:protein-DNA complex"/>
    <property type="evidence" value="ECO:0007669"/>
    <property type="project" value="TreeGrafter"/>
</dbReference>
<dbReference type="Pfam" id="PF00072">
    <property type="entry name" value="Response_reg"/>
    <property type="match status" value="1"/>
</dbReference>
<name>A0A7W6C8N3_9SPHN</name>
<dbReference type="SUPFAM" id="SSF47384">
    <property type="entry name" value="Homodimeric domain of signal transducing histidine kinase"/>
    <property type="match status" value="1"/>
</dbReference>
<reference evidence="6 7" key="1">
    <citation type="submission" date="2020-08" db="EMBL/GenBank/DDBJ databases">
        <title>Genomic Encyclopedia of Type Strains, Phase IV (KMG-IV): sequencing the most valuable type-strain genomes for metagenomic binning, comparative biology and taxonomic classification.</title>
        <authorList>
            <person name="Goeker M."/>
        </authorList>
    </citation>
    <scope>NUCLEOTIDE SEQUENCE [LARGE SCALE GENOMIC DNA]</scope>
    <source>
        <strain evidence="6 7">DSM 27568</strain>
    </source>
</reference>
<evidence type="ECO:0000313" key="7">
    <source>
        <dbReference type="Proteomes" id="UP000561459"/>
    </source>
</evidence>
<feature type="domain" description="Response regulatory" evidence="5">
    <location>
        <begin position="4"/>
        <end position="117"/>
    </location>
</feature>
<dbReference type="PANTHER" id="PTHR48111">
    <property type="entry name" value="REGULATOR OF RPOS"/>
    <property type="match status" value="1"/>
</dbReference>
<dbReference type="PROSITE" id="PS50110">
    <property type="entry name" value="RESPONSE_REGULATORY"/>
    <property type="match status" value="1"/>
</dbReference>
<dbReference type="GO" id="GO:0000156">
    <property type="term" value="F:phosphorelay response regulator activity"/>
    <property type="evidence" value="ECO:0007669"/>
    <property type="project" value="TreeGrafter"/>
</dbReference>
<dbReference type="PANTHER" id="PTHR48111:SF59">
    <property type="entry name" value="TRANSCRIPTIONAL REGULATORY PROTEIN BAER"/>
    <property type="match status" value="1"/>
</dbReference>
<evidence type="ECO:0000256" key="4">
    <source>
        <dbReference type="PROSITE-ProRule" id="PRU00169"/>
    </source>
</evidence>
<evidence type="ECO:0000313" key="6">
    <source>
        <dbReference type="EMBL" id="MBB3940437.1"/>
    </source>
</evidence>
<dbReference type="GO" id="GO:0005829">
    <property type="term" value="C:cytosol"/>
    <property type="evidence" value="ECO:0007669"/>
    <property type="project" value="TreeGrafter"/>
</dbReference>
<dbReference type="GO" id="GO:0000976">
    <property type="term" value="F:transcription cis-regulatory region binding"/>
    <property type="evidence" value="ECO:0007669"/>
    <property type="project" value="TreeGrafter"/>
</dbReference>
<dbReference type="Proteomes" id="UP000561459">
    <property type="component" value="Unassembled WGS sequence"/>
</dbReference>
<dbReference type="Gene3D" id="3.40.50.2300">
    <property type="match status" value="1"/>
</dbReference>
<comment type="catalytic activity">
    <reaction evidence="1">
        <text>ATP + protein L-histidine = ADP + protein N-phospho-L-histidine.</text>
        <dbReference type="EC" id="2.7.13.3"/>
    </reaction>
</comment>
<keyword evidence="7" id="KW-1185">Reference proteome</keyword>
<dbReference type="EC" id="2.7.13.3" evidence="2"/>
<dbReference type="SMART" id="SM00448">
    <property type="entry name" value="REC"/>
    <property type="match status" value="1"/>
</dbReference>
<dbReference type="Gene3D" id="1.10.287.130">
    <property type="match status" value="1"/>
</dbReference>